<evidence type="ECO:0000256" key="1">
    <source>
        <dbReference type="SAM" id="Phobius"/>
    </source>
</evidence>
<name>A0A6A4HBF4_9AGAR</name>
<evidence type="ECO:0000313" key="4">
    <source>
        <dbReference type="Proteomes" id="UP000799118"/>
    </source>
</evidence>
<organism evidence="3 4">
    <name type="scientific">Gymnopus androsaceus JB14</name>
    <dbReference type="NCBI Taxonomy" id="1447944"/>
    <lineage>
        <taxon>Eukaryota</taxon>
        <taxon>Fungi</taxon>
        <taxon>Dikarya</taxon>
        <taxon>Basidiomycota</taxon>
        <taxon>Agaricomycotina</taxon>
        <taxon>Agaricomycetes</taxon>
        <taxon>Agaricomycetidae</taxon>
        <taxon>Agaricales</taxon>
        <taxon>Marasmiineae</taxon>
        <taxon>Omphalotaceae</taxon>
        <taxon>Gymnopus</taxon>
    </lineage>
</organism>
<dbReference type="AlphaFoldDB" id="A0A6A4HBF4"/>
<protein>
    <submittedName>
        <fullName evidence="3">Uncharacterized protein</fullName>
    </submittedName>
</protein>
<keyword evidence="4" id="KW-1185">Reference proteome</keyword>
<feature type="signal peptide" evidence="2">
    <location>
        <begin position="1"/>
        <end position="23"/>
    </location>
</feature>
<evidence type="ECO:0000256" key="2">
    <source>
        <dbReference type="SAM" id="SignalP"/>
    </source>
</evidence>
<proteinExistence type="predicted"/>
<sequence>MFARSLRSTLIFAFAFSSNIVSGVPLAVEPFVLASPQRNIPGIDIDLANLEDQLSLANIPNPLYEDSQLSSSIISSALKPGPKVVTIEVQGSGSLDALAELIRKIPQKIPRRTHVVIEVELHSGAPILFSAVFIFMLGVYLMYASGFEDEGIVDDAPQVDEEKSSTTVMDLMFTSEEDERSAVDEKKSIVLVDLMMDMLESNRLGPLINRNHIRPSSTNAQSIREGWW</sequence>
<keyword evidence="1" id="KW-0812">Transmembrane</keyword>
<reference evidence="3" key="1">
    <citation type="journal article" date="2019" name="Environ. Microbiol.">
        <title>Fungal ecological strategies reflected in gene transcription - a case study of two litter decomposers.</title>
        <authorList>
            <person name="Barbi F."/>
            <person name="Kohler A."/>
            <person name="Barry K."/>
            <person name="Baskaran P."/>
            <person name="Daum C."/>
            <person name="Fauchery L."/>
            <person name="Ihrmark K."/>
            <person name="Kuo A."/>
            <person name="LaButti K."/>
            <person name="Lipzen A."/>
            <person name="Morin E."/>
            <person name="Grigoriev I.V."/>
            <person name="Henrissat B."/>
            <person name="Lindahl B."/>
            <person name="Martin F."/>
        </authorList>
    </citation>
    <scope>NUCLEOTIDE SEQUENCE</scope>
    <source>
        <strain evidence="3">JB14</strain>
    </source>
</reference>
<keyword evidence="1" id="KW-0472">Membrane</keyword>
<accession>A0A6A4HBF4</accession>
<dbReference type="Proteomes" id="UP000799118">
    <property type="component" value="Unassembled WGS sequence"/>
</dbReference>
<feature type="chain" id="PRO_5025458547" evidence="2">
    <location>
        <begin position="24"/>
        <end position="228"/>
    </location>
</feature>
<feature type="transmembrane region" description="Helical" evidence="1">
    <location>
        <begin position="124"/>
        <end position="143"/>
    </location>
</feature>
<dbReference type="EMBL" id="ML769547">
    <property type="protein sequence ID" value="KAE9394567.1"/>
    <property type="molecule type" value="Genomic_DNA"/>
</dbReference>
<keyword evidence="2" id="KW-0732">Signal</keyword>
<gene>
    <name evidence="3" type="ORF">BT96DRAFT_943043</name>
</gene>
<evidence type="ECO:0000313" key="3">
    <source>
        <dbReference type="EMBL" id="KAE9394567.1"/>
    </source>
</evidence>
<keyword evidence="1" id="KW-1133">Transmembrane helix</keyword>